<evidence type="ECO:0000256" key="9">
    <source>
        <dbReference type="ARBA" id="ARBA00030642"/>
    </source>
</evidence>
<keyword evidence="7 14" id="KW-0472">Membrane</keyword>
<evidence type="ECO:0000256" key="12">
    <source>
        <dbReference type="ARBA" id="ARBA00040743"/>
    </source>
</evidence>
<dbReference type="InterPro" id="IPR046357">
    <property type="entry name" value="PPIase_dom_sf"/>
</dbReference>
<keyword evidence="6 14" id="KW-1133">Transmembrane helix</keyword>
<dbReference type="SUPFAM" id="SSF109998">
    <property type="entry name" value="Triger factor/SurA peptide-binding domain-like"/>
    <property type="match status" value="1"/>
</dbReference>
<keyword evidence="3" id="KW-1003">Cell membrane</keyword>
<keyword evidence="8" id="KW-0143">Chaperone</keyword>
<gene>
    <name evidence="16" type="ORF">SAMN05444279_102109</name>
</gene>
<evidence type="ECO:0000256" key="1">
    <source>
        <dbReference type="ARBA" id="ARBA00004382"/>
    </source>
</evidence>
<evidence type="ECO:0000256" key="8">
    <source>
        <dbReference type="ARBA" id="ARBA00023186"/>
    </source>
</evidence>
<dbReference type="OrthoDB" id="9768393at2"/>
<dbReference type="GO" id="GO:0003755">
    <property type="term" value="F:peptidyl-prolyl cis-trans isomerase activity"/>
    <property type="evidence" value="ECO:0007669"/>
    <property type="project" value="InterPro"/>
</dbReference>
<protein>
    <recommendedName>
        <fullName evidence="2">Parvulin-like PPIase</fullName>
    </recommendedName>
    <alternativeName>
        <fullName evidence="9">Peptidyl-prolyl cis-trans isomerase plp</fullName>
    </alternativeName>
    <alternativeName>
        <fullName evidence="12">Periplasmic chaperone PpiD</fullName>
    </alternativeName>
    <alternativeName>
        <fullName evidence="13">Periplasmic folding chaperone</fullName>
    </alternativeName>
    <alternativeName>
        <fullName evidence="10">Rotamase plp</fullName>
    </alternativeName>
</protein>
<dbReference type="SUPFAM" id="SSF54534">
    <property type="entry name" value="FKBP-like"/>
    <property type="match status" value="1"/>
</dbReference>
<evidence type="ECO:0000256" key="13">
    <source>
        <dbReference type="ARBA" id="ARBA00042775"/>
    </source>
</evidence>
<dbReference type="InterPro" id="IPR052029">
    <property type="entry name" value="PpiD_chaperone"/>
</dbReference>
<evidence type="ECO:0000256" key="6">
    <source>
        <dbReference type="ARBA" id="ARBA00022989"/>
    </source>
</evidence>
<dbReference type="InterPro" id="IPR027304">
    <property type="entry name" value="Trigger_fact/SurA_dom_sf"/>
</dbReference>
<keyword evidence="17" id="KW-1185">Reference proteome</keyword>
<dbReference type="Gene3D" id="3.10.50.40">
    <property type="match status" value="1"/>
</dbReference>
<proteinExistence type="inferred from homology"/>
<keyword evidence="16" id="KW-0413">Isomerase</keyword>
<evidence type="ECO:0000259" key="15">
    <source>
        <dbReference type="Pfam" id="PF13145"/>
    </source>
</evidence>
<dbReference type="Proteomes" id="UP000325134">
    <property type="component" value="Unassembled WGS sequence"/>
</dbReference>
<dbReference type="Pfam" id="PF13145">
    <property type="entry name" value="Rotamase_2"/>
    <property type="match status" value="1"/>
</dbReference>
<sequence>MAAGMKNLSKTFVWILMGLLMLGLAGFGAVNLSGTVRTVAQVGDEVITVDAYARELQREIRAVEAQTGQPLQMSQARDLGLDQRALSRLVALAALDNEVAQLGISVGDENLQKEILRIQAFQGADGSFDREAYRFQLEQIGMTEAEFEEDLRKETARTLVQGAIMNGIEMPAILTDTLADYVLARRSFTVATLSANALDAPVPEPTDADIQAFYDANTDRFTLPRTKKITYAVLSPAMLQDTVEVDEDALRRLYEQRKEQYQQPERRLVERLVYPSEAEATEAKAQLEVGGVDFEQLVRARELELSDVDLGDVTRDDLGEAADAVFAAEVGDVVGPLPSAFGPALFRVNGTLAEHNVSFDEAEPELREELAAERARRVIESQAEEYNDMLAGGATLEELAAETEMELGQIDWTTQSDEGLAAYDAFRSAAQAVGEGDFPEIGFLEDGSVFALRLDEELPPRPEPLAQARDRVIQAWKQEEIGKALLEKANTVVTSLAVDGDFTATGLPFRVENALTRTAFLDDVPADFMTQVFEMEPGELRVIPGQGAVFIVRLDEVLPPAETDEQRQMKDAVAAQLNQALAQNIFDAYVRDAQTRARPTLDQRALNAVQANF</sequence>
<evidence type="ECO:0000313" key="17">
    <source>
        <dbReference type="Proteomes" id="UP000325134"/>
    </source>
</evidence>
<evidence type="ECO:0000256" key="7">
    <source>
        <dbReference type="ARBA" id="ARBA00023136"/>
    </source>
</evidence>
<dbReference type="InterPro" id="IPR000297">
    <property type="entry name" value="PPIase_PpiC"/>
</dbReference>
<evidence type="ECO:0000256" key="11">
    <source>
        <dbReference type="ARBA" id="ARBA00038408"/>
    </source>
</evidence>
<dbReference type="EMBL" id="FQVK01000002">
    <property type="protein sequence ID" value="SHE41921.1"/>
    <property type="molecule type" value="Genomic_DNA"/>
</dbReference>
<evidence type="ECO:0000256" key="2">
    <source>
        <dbReference type="ARBA" id="ARBA00018370"/>
    </source>
</evidence>
<evidence type="ECO:0000256" key="3">
    <source>
        <dbReference type="ARBA" id="ARBA00022475"/>
    </source>
</evidence>
<dbReference type="AlphaFoldDB" id="A0A1M4TBS2"/>
<evidence type="ECO:0000256" key="14">
    <source>
        <dbReference type="SAM" id="Phobius"/>
    </source>
</evidence>
<keyword evidence="5 14" id="KW-0812">Transmembrane</keyword>
<evidence type="ECO:0000256" key="10">
    <source>
        <dbReference type="ARBA" id="ARBA00031484"/>
    </source>
</evidence>
<keyword evidence="4" id="KW-0997">Cell inner membrane</keyword>
<reference evidence="16 17" key="1">
    <citation type="submission" date="2016-11" db="EMBL/GenBank/DDBJ databases">
        <authorList>
            <person name="Varghese N."/>
            <person name="Submissions S."/>
        </authorList>
    </citation>
    <scope>NUCLEOTIDE SEQUENCE [LARGE SCALE GENOMIC DNA]</scope>
    <source>
        <strain evidence="16 17">DSM 29341</strain>
    </source>
</reference>
<evidence type="ECO:0000256" key="4">
    <source>
        <dbReference type="ARBA" id="ARBA00022519"/>
    </source>
</evidence>
<comment type="similarity">
    <text evidence="11">Belongs to the PpiD chaperone family.</text>
</comment>
<name>A0A1M4TBS2_9RHOB</name>
<organism evidence="16 17">
    <name type="scientific">Ruegeria intermedia</name>
    <dbReference type="NCBI Taxonomy" id="996115"/>
    <lineage>
        <taxon>Bacteria</taxon>
        <taxon>Pseudomonadati</taxon>
        <taxon>Pseudomonadota</taxon>
        <taxon>Alphaproteobacteria</taxon>
        <taxon>Rhodobacterales</taxon>
        <taxon>Roseobacteraceae</taxon>
        <taxon>Ruegeria</taxon>
    </lineage>
</organism>
<dbReference type="GO" id="GO:0005886">
    <property type="term" value="C:plasma membrane"/>
    <property type="evidence" value="ECO:0007669"/>
    <property type="project" value="UniProtKB-SubCell"/>
</dbReference>
<evidence type="ECO:0000313" key="16">
    <source>
        <dbReference type="EMBL" id="SHE41921.1"/>
    </source>
</evidence>
<dbReference type="PANTHER" id="PTHR47529">
    <property type="entry name" value="PEPTIDYL-PROLYL CIS-TRANS ISOMERASE D"/>
    <property type="match status" value="1"/>
</dbReference>
<dbReference type="RefSeq" id="WP_149774420.1">
    <property type="nucleotide sequence ID" value="NZ_FQVK01000002.1"/>
</dbReference>
<feature type="transmembrane region" description="Helical" evidence="14">
    <location>
        <begin position="12"/>
        <end position="32"/>
    </location>
</feature>
<dbReference type="Gene3D" id="1.10.4030.10">
    <property type="entry name" value="Porin chaperone SurA, peptide-binding domain"/>
    <property type="match status" value="1"/>
</dbReference>
<dbReference type="Pfam" id="PF13624">
    <property type="entry name" value="SurA_N_3"/>
    <property type="match status" value="1"/>
</dbReference>
<evidence type="ECO:0000256" key="5">
    <source>
        <dbReference type="ARBA" id="ARBA00022692"/>
    </source>
</evidence>
<feature type="domain" description="PpiC" evidence="15">
    <location>
        <begin position="245"/>
        <end position="364"/>
    </location>
</feature>
<accession>A0A1M4TBS2</accession>
<dbReference type="PANTHER" id="PTHR47529:SF1">
    <property type="entry name" value="PERIPLASMIC CHAPERONE PPID"/>
    <property type="match status" value="1"/>
</dbReference>
<comment type="subcellular location">
    <subcellularLocation>
        <location evidence="1">Cell inner membrane</location>
        <topology evidence="1">Single-pass type II membrane protein</topology>
        <orientation evidence="1">Periplasmic side</orientation>
    </subcellularLocation>
</comment>